<organism evidence="2 3">
    <name type="scientific">Pseudodesulfovibrio sediminis</name>
    <dbReference type="NCBI Taxonomy" id="2810563"/>
    <lineage>
        <taxon>Bacteria</taxon>
        <taxon>Pseudomonadati</taxon>
        <taxon>Thermodesulfobacteriota</taxon>
        <taxon>Desulfovibrionia</taxon>
        <taxon>Desulfovibrionales</taxon>
        <taxon>Desulfovibrionaceae</taxon>
    </lineage>
</organism>
<feature type="region of interest" description="Disordered" evidence="1">
    <location>
        <begin position="502"/>
        <end position="545"/>
    </location>
</feature>
<feature type="compositionally biased region" description="Basic and acidic residues" evidence="1">
    <location>
        <begin position="527"/>
        <end position="545"/>
    </location>
</feature>
<dbReference type="EMBL" id="AP024485">
    <property type="protein sequence ID" value="BCS87327.1"/>
    <property type="molecule type" value="Genomic_DNA"/>
</dbReference>
<dbReference type="Proteomes" id="UP001053296">
    <property type="component" value="Chromosome"/>
</dbReference>
<feature type="compositionally biased region" description="Polar residues" evidence="1">
    <location>
        <begin position="512"/>
        <end position="526"/>
    </location>
</feature>
<gene>
    <name evidence="2" type="ORF">PSDVSF_05690</name>
</gene>
<protein>
    <recommendedName>
        <fullName evidence="4">Large polyvalent protein associated domain-containing protein</fullName>
    </recommendedName>
</protein>
<sequence>MRMSLPQYKGASEQDIARVAQALPPTWLESVGANMGAAWDWSPIARVGEAIGEDLAEIRAYGGGNRYENALLEQKNAIAKEDWPDHEYYREGMEWEDGLTPVAAKYRAEFYDARRSRDAILAKQTIAQKVVGVGVQMGVGLVDPVNYIPIIGPAYKAKAIASMGAIGGRMVVSGLEAGAGSIGANILIGPELKRRGEAITFEDYAWDTVMGTGVGMLFGGAGGAWAKHFRGETKGAVLRGLQKSVLDVGDGKPVDVGPIMKEAVEAGQFNRERAFKQLVDGGLDAVQSENFLTHWEGLAAAQGMDVDSWVRKHIADIEVGGSDGEGIRFAKKVMYDETGKIRVEYEDTGAEFSLQDRKSMKAYFDTLEPEKIKQLKFEDPNQYLDAIKDIVDHLFTEDVIFRPRKDWSGVEYEHFTKQSKREEYLHSLPNTFKNEDIKVVVSKADGEKLLYFKRYVDEELGKDVWDIVIAYNKRVVGKEEINTKIPTRARKGKSEWARFIDKEKEGVEPEAPQSTNPDGDTGNAPTRQDHKNNIGDAGENGKHLPKDIRRTVEDLQSRAQNAAPLKVVNTFAELPEHIREHYRSRKMTGGVRGVQDNGKVYIVADAIDSPEQAAAVWLHEQGVHHGLRGLVGDDAKFNTLMDSVFDHFGAENLEMVRQEYGLDFTNVTHRREAAEEMLAHIGEQVAKGAELSDLETSAWESIKAWFRDFLRNHGLEVEMTDEDVAWIVKDAVRWTMDGTPSVTRHGPQRFSVGGKANGAVQFLPDGRAHVRIFDGADLGQAGESLSSILAERFGVHPPQERLDWRVEKPERGTIDPIDTMEVEDALAQDMEDVQVLMEAGRVTEEEMLELKGAERGVEQANRISTAFQVAAECIVRGVA</sequence>
<proteinExistence type="predicted"/>
<evidence type="ECO:0000313" key="2">
    <source>
        <dbReference type="EMBL" id="BCS87327.1"/>
    </source>
</evidence>
<evidence type="ECO:0008006" key="4">
    <source>
        <dbReference type="Google" id="ProtNLM"/>
    </source>
</evidence>
<keyword evidence="3" id="KW-1185">Reference proteome</keyword>
<name>A0ABM7P3A7_9BACT</name>
<evidence type="ECO:0000313" key="3">
    <source>
        <dbReference type="Proteomes" id="UP001053296"/>
    </source>
</evidence>
<accession>A0ABM7P3A7</accession>
<evidence type="ECO:0000256" key="1">
    <source>
        <dbReference type="SAM" id="MobiDB-lite"/>
    </source>
</evidence>
<reference evidence="2" key="1">
    <citation type="journal article" date="2022" name="Arch. Microbiol.">
        <title>Pseudodesulfovibrio sediminis sp. nov., a mesophilic and neutrophilic sulfate-reducing bacterium isolated from sediment of a brackish lake.</title>
        <authorList>
            <person name="Takahashi A."/>
            <person name="Kojima H."/>
            <person name="Watanabe M."/>
            <person name="Fukui M."/>
        </authorList>
    </citation>
    <scope>NUCLEOTIDE SEQUENCE</scope>
    <source>
        <strain evidence="2">SF6</strain>
    </source>
</reference>